<accession>A0AAV4NYT6</accession>
<comment type="caution">
    <text evidence="2">The sequence shown here is derived from an EMBL/GenBank/DDBJ whole genome shotgun (WGS) entry which is preliminary data.</text>
</comment>
<feature type="compositionally biased region" description="Basic and acidic residues" evidence="1">
    <location>
        <begin position="116"/>
        <end position="125"/>
    </location>
</feature>
<organism evidence="2 3">
    <name type="scientific">Caerostris extrusa</name>
    <name type="common">Bark spider</name>
    <name type="synonym">Caerostris bankana</name>
    <dbReference type="NCBI Taxonomy" id="172846"/>
    <lineage>
        <taxon>Eukaryota</taxon>
        <taxon>Metazoa</taxon>
        <taxon>Ecdysozoa</taxon>
        <taxon>Arthropoda</taxon>
        <taxon>Chelicerata</taxon>
        <taxon>Arachnida</taxon>
        <taxon>Araneae</taxon>
        <taxon>Araneomorphae</taxon>
        <taxon>Entelegynae</taxon>
        <taxon>Araneoidea</taxon>
        <taxon>Araneidae</taxon>
        <taxon>Caerostris</taxon>
    </lineage>
</organism>
<keyword evidence="3" id="KW-1185">Reference proteome</keyword>
<protein>
    <submittedName>
        <fullName evidence="2">Uncharacterized protein</fullName>
    </submittedName>
</protein>
<name>A0AAV4NYT6_CAEEX</name>
<dbReference type="EMBL" id="BPLR01021354">
    <property type="protein sequence ID" value="GIX88706.1"/>
    <property type="molecule type" value="Genomic_DNA"/>
</dbReference>
<dbReference type="Proteomes" id="UP001054945">
    <property type="component" value="Unassembled WGS sequence"/>
</dbReference>
<feature type="compositionally biased region" description="Polar residues" evidence="1">
    <location>
        <begin position="96"/>
        <end position="106"/>
    </location>
</feature>
<gene>
    <name evidence="2" type="ORF">CEXT_23911</name>
</gene>
<feature type="region of interest" description="Disordered" evidence="1">
    <location>
        <begin position="57"/>
        <end position="76"/>
    </location>
</feature>
<evidence type="ECO:0000313" key="2">
    <source>
        <dbReference type="EMBL" id="GIX88706.1"/>
    </source>
</evidence>
<feature type="compositionally biased region" description="Polar residues" evidence="1">
    <location>
        <begin position="131"/>
        <end position="140"/>
    </location>
</feature>
<evidence type="ECO:0000256" key="1">
    <source>
        <dbReference type="SAM" id="MobiDB-lite"/>
    </source>
</evidence>
<dbReference type="AlphaFoldDB" id="A0AAV4NYT6"/>
<feature type="region of interest" description="Disordered" evidence="1">
    <location>
        <begin position="81"/>
        <end position="140"/>
    </location>
</feature>
<evidence type="ECO:0000313" key="3">
    <source>
        <dbReference type="Proteomes" id="UP001054945"/>
    </source>
</evidence>
<sequence length="140" mass="15944">MRLFEDNPVHTILHVLLTRMNDSWLRFRNTSSYESPHCFEPRRILLGVMVDFTSTHSTPKPAASTHYSKKQKATEDWELPISISPQQTKRGALSLSPVTSPETLQKPSFPAPIFPETDHPDESAPRKKKSNNFSGYSFSE</sequence>
<proteinExistence type="predicted"/>
<reference evidence="2 3" key="1">
    <citation type="submission" date="2021-06" db="EMBL/GenBank/DDBJ databases">
        <title>Caerostris extrusa draft genome.</title>
        <authorList>
            <person name="Kono N."/>
            <person name="Arakawa K."/>
        </authorList>
    </citation>
    <scope>NUCLEOTIDE SEQUENCE [LARGE SCALE GENOMIC DNA]</scope>
</reference>